<protein>
    <recommendedName>
        <fullName evidence="2">Zinc finger, CCHC-type</fullName>
    </recommendedName>
</protein>
<evidence type="ECO:0000313" key="1">
    <source>
        <dbReference type="EMBL" id="GEZ40689.1"/>
    </source>
</evidence>
<gene>
    <name evidence="1" type="ORF">Tci_512662</name>
</gene>
<dbReference type="AlphaFoldDB" id="A0A699IF39"/>
<comment type="caution">
    <text evidence="1">The sequence shown here is derived from an EMBL/GenBank/DDBJ whole genome shotgun (WGS) entry which is preliminary data.</text>
</comment>
<dbReference type="Pfam" id="PF14223">
    <property type="entry name" value="Retrotran_gag_2"/>
    <property type="match status" value="1"/>
</dbReference>
<proteinExistence type="predicted"/>
<sequence>MIPEQKIYEPVKDLSTKERDRYYVDIKVMNNILQVIPNDIYNSVDACEDAQGTWQHIKKLMQGTDLSAQERHSRLMNEFDMFSVKIGESLTSVYERFSTLMNNMDRKKIKPNEISLNTKFLNSLETEWGKYVTMALLSHTLSKEHFDKLYDNLCQCEPLVNASRAKKNAMIHWL</sequence>
<dbReference type="EMBL" id="BKCJ010275153">
    <property type="protein sequence ID" value="GEZ40689.1"/>
    <property type="molecule type" value="Genomic_DNA"/>
</dbReference>
<accession>A0A699IF39</accession>
<organism evidence="1">
    <name type="scientific">Tanacetum cinerariifolium</name>
    <name type="common">Dalmatian daisy</name>
    <name type="synonym">Chrysanthemum cinerariifolium</name>
    <dbReference type="NCBI Taxonomy" id="118510"/>
    <lineage>
        <taxon>Eukaryota</taxon>
        <taxon>Viridiplantae</taxon>
        <taxon>Streptophyta</taxon>
        <taxon>Embryophyta</taxon>
        <taxon>Tracheophyta</taxon>
        <taxon>Spermatophyta</taxon>
        <taxon>Magnoliopsida</taxon>
        <taxon>eudicotyledons</taxon>
        <taxon>Gunneridae</taxon>
        <taxon>Pentapetalae</taxon>
        <taxon>asterids</taxon>
        <taxon>campanulids</taxon>
        <taxon>Asterales</taxon>
        <taxon>Asteraceae</taxon>
        <taxon>Asteroideae</taxon>
        <taxon>Anthemideae</taxon>
        <taxon>Anthemidinae</taxon>
        <taxon>Tanacetum</taxon>
    </lineage>
</organism>
<evidence type="ECO:0008006" key="2">
    <source>
        <dbReference type="Google" id="ProtNLM"/>
    </source>
</evidence>
<name>A0A699IF39_TANCI</name>
<reference evidence="1" key="1">
    <citation type="journal article" date="2019" name="Sci. Rep.">
        <title>Draft genome of Tanacetum cinerariifolium, the natural source of mosquito coil.</title>
        <authorList>
            <person name="Yamashiro T."/>
            <person name="Shiraishi A."/>
            <person name="Satake H."/>
            <person name="Nakayama K."/>
        </authorList>
    </citation>
    <scope>NUCLEOTIDE SEQUENCE</scope>
</reference>